<dbReference type="InterPro" id="IPR006076">
    <property type="entry name" value="FAD-dep_OxRdtase"/>
</dbReference>
<dbReference type="GO" id="GO:0004368">
    <property type="term" value="F:glycerol-3-phosphate dehydrogenase (quinone) activity"/>
    <property type="evidence" value="ECO:0007669"/>
    <property type="project" value="UniProtKB-EC"/>
</dbReference>
<keyword evidence="4" id="KW-0274">FAD</keyword>
<dbReference type="EC" id="1.1.5.3" evidence="8"/>
<dbReference type="EMBL" id="FPKX01000047">
    <property type="protein sequence ID" value="SFZ98389.1"/>
    <property type="molecule type" value="Genomic_DNA"/>
</dbReference>
<dbReference type="GO" id="GO:0006072">
    <property type="term" value="P:glycerol-3-phosphate metabolic process"/>
    <property type="evidence" value="ECO:0007669"/>
    <property type="project" value="InterPro"/>
</dbReference>
<reference evidence="8" key="1">
    <citation type="submission" date="2016-10" db="EMBL/GenBank/DDBJ databases">
        <authorList>
            <person name="de Groot N.N."/>
        </authorList>
    </citation>
    <scope>NUCLEOTIDE SEQUENCE</scope>
</reference>
<dbReference type="InterPro" id="IPR036188">
    <property type="entry name" value="FAD/NAD-bd_sf"/>
</dbReference>
<sequence length="520" mass="58542">MGKDIYDIIVIGGGATGAGIVLDASSRGYKVLLLEKYDFAEGTSSRSTKLVHGGVRYLEKAVKRLDKKQFDLVKEGLYERDTLIANAPHIAGKQALTTPLYSWFQLPYMYAGLFLYDIISGKHRIGRSSIVSKQYMLDTYPNIQKKGLKGGVKYYDGTFNDSRLNIALLQSARKRGAECKNYKEMKEIIKENGKAVGVKYVDTIDKSEGEAFASVIINATGPCTDVIRRIDDEKSADILELSTGIHIVLDKKYLPKPEGIMIPKTEDGRVLFILPWMGKCLVGTTDDSAKLVDRPKVTDAEIKYILKHLDIYFDLKIDESEVLSSWSGLRPLLKAKEGESTENLVRDFDMSTSNSGVVTVVGGKWTTYRKMAEDTIDYVISNEKLESKKCITKNLKVVGSENFSDNLTIDSIDKDISDHLVSMYGDKANDVLKVQDGQCKKLHDNYSYIEAEVIYTVRDEFVKRAIDFLVRRSCIALIDRKAAKDMLEKVLELMSIELQWDNDKIEQERAYTLNLLNNSI</sequence>
<evidence type="ECO:0000259" key="6">
    <source>
        <dbReference type="Pfam" id="PF01266"/>
    </source>
</evidence>
<dbReference type="GO" id="GO:0005739">
    <property type="term" value="C:mitochondrion"/>
    <property type="evidence" value="ECO:0007669"/>
    <property type="project" value="TreeGrafter"/>
</dbReference>
<proteinExistence type="inferred from homology"/>
<dbReference type="Gene3D" id="1.10.8.870">
    <property type="entry name" value="Alpha-glycerophosphate oxidase, cap domain"/>
    <property type="match status" value="1"/>
</dbReference>
<evidence type="ECO:0000256" key="1">
    <source>
        <dbReference type="ARBA" id="ARBA00001974"/>
    </source>
</evidence>
<dbReference type="SUPFAM" id="SSF51905">
    <property type="entry name" value="FAD/NAD(P)-binding domain"/>
    <property type="match status" value="1"/>
</dbReference>
<evidence type="ECO:0000259" key="7">
    <source>
        <dbReference type="Pfam" id="PF16901"/>
    </source>
</evidence>
<dbReference type="SUPFAM" id="SSF54373">
    <property type="entry name" value="FAD-linked reductases, C-terminal domain"/>
    <property type="match status" value="1"/>
</dbReference>
<evidence type="ECO:0000313" key="8">
    <source>
        <dbReference type="EMBL" id="SFZ98389.1"/>
    </source>
</evidence>
<evidence type="ECO:0000256" key="3">
    <source>
        <dbReference type="ARBA" id="ARBA00022630"/>
    </source>
</evidence>
<dbReference type="InterPro" id="IPR000447">
    <property type="entry name" value="G3P_DH_FAD-dep"/>
</dbReference>
<dbReference type="PANTHER" id="PTHR11985:SF15">
    <property type="entry name" value="GLYCEROL-3-PHOSPHATE DEHYDROGENASE, MITOCHONDRIAL"/>
    <property type="match status" value="1"/>
</dbReference>
<gene>
    <name evidence="8" type="ORF">MNB_SV-5-47</name>
</gene>
<protein>
    <submittedName>
        <fullName evidence="8">Glycerol-3-phosphate dehydrogenase</fullName>
        <ecNumber evidence="8">1.1.5.3</ecNumber>
    </submittedName>
</protein>
<dbReference type="InterPro" id="IPR031656">
    <property type="entry name" value="DAO_C"/>
</dbReference>
<dbReference type="PANTHER" id="PTHR11985">
    <property type="entry name" value="GLYCEROL-3-PHOSPHATE DEHYDROGENASE"/>
    <property type="match status" value="1"/>
</dbReference>
<dbReference type="PRINTS" id="PR01001">
    <property type="entry name" value="FADG3PDH"/>
</dbReference>
<organism evidence="8">
    <name type="scientific">hydrothermal vent metagenome</name>
    <dbReference type="NCBI Taxonomy" id="652676"/>
    <lineage>
        <taxon>unclassified sequences</taxon>
        <taxon>metagenomes</taxon>
        <taxon>ecological metagenomes</taxon>
    </lineage>
</organism>
<dbReference type="PROSITE" id="PS00978">
    <property type="entry name" value="FAD_G3PDH_2"/>
    <property type="match status" value="1"/>
</dbReference>
<keyword evidence="3" id="KW-0285">Flavoprotein</keyword>
<dbReference type="AlphaFoldDB" id="A0A1W1EEA7"/>
<dbReference type="Gene3D" id="3.30.9.10">
    <property type="entry name" value="D-Amino Acid Oxidase, subunit A, domain 2"/>
    <property type="match status" value="1"/>
</dbReference>
<dbReference type="Pfam" id="PF01266">
    <property type="entry name" value="DAO"/>
    <property type="match status" value="1"/>
</dbReference>
<dbReference type="Pfam" id="PF16901">
    <property type="entry name" value="DAO_C"/>
    <property type="match status" value="1"/>
</dbReference>
<dbReference type="InterPro" id="IPR038299">
    <property type="entry name" value="DAO_C_sf"/>
</dbReference>
<evidence type="ECO:0000256" key="2">
    <source>
        <dbReference type="ARBA" id="ARBA00007330"/>
    </source>
</evidence>
<comment type="cofactor">
    <cofactor evidence="1">
        <name>FAD</name>
        <dbReference type="ChEBI" id="CHEBI:57692"/>
    </cofactor>
</comment>
<name>A0A1W1EEA7_9ZZZZ</name>
<feature type="domain" description="Alpha-glycerophosphate oxidase C-terminal" evidence="7">
    <location>
        <begin position="390"/>
        <end position="504"/>
    </location>
</feature>
<evidence type="ECO:0000256" key="5">
    <source>
        <dbReference type="ARBA" id="ARBA00023002"/>
    </source>
</evidence>
<accession>A0A1W1EEA7</accession>
<keyword evidence="5 8" id="KW-0560">Oxidoreductase</keyword>
<comment type="similarity">
    <text evidence="2">Belongs to the FAD-dependent glycerol-3-phosphate dehydrogenase family.</text>
</comment>
<dbReference type="Gene3D" id="3.50.50.60">
    <property type="entry name" value="FAD/NAD(P)-binding domain"/>
    <property type="match status" value="1"/>
</dbReference>
<evidence type="ECO:0000256" key="4">
    <source>
        <dbReference type="ARBA" id="ARBA00022827"/>
    </source>
</evidence>
<feature type="domain" description="FAD dependent oxidoreductase" evidence="6">
    <location>
        <begin position="7"/>
        <end position="368"/>
    </location>
</feature>